<keyword evidence="5 12" id="KW-1133">Transmembrane helix</keyword>
<feature type="region of interest" description="Disordered" evidence="11">
    <location>
        <begin position="187"/>
        <end position="216"/>
    </location>
</feature>
<name>A0AAV2MAU2_KNICA</name>
<dbReference type="Proteomes" id="UP001497482">
    <property type="component" value="Chromosome 7"/>
</dbReference>
<protein>
    <recommendedName>
        <fullName evidence="14">Ig-like domain-containing protein</fullName>
    </recommendedName>
</protein>
<dbReference type="InterPro" id="IPR013106">
    <property type="entry name" value="Ig_V-set"/>
</dbReference>
<dbReference type="GO" id="GO:0009897">
    <property type="term" value="C:external side of plasma membrane"/>
    <property type="evidence" value="ECO:0007669"/>
    <property type="project" value="TreeGrafter"/>
</dbReference>
<evidence type="ECO:0000313" key="16">
    <source>
        <dbReference type="Proteomes" id="UP001497482"/>
    </source>
</evidence>
<sequence>MTQSPLHLSLVLVAVFAVLPGCNMETMDKVWGHVGQARVVLPCESRKNEAITNQQWEKQAPVNAVNNSKLVVHDVTSGQTNTFEPYKDKLEWSNYSLVIKNVNVEDSGVYICTLNIFPSGKYQQTTSLEVNDQMPLSAGVVSATVISVLLLLGIISATLYFAVIRRSPSSSRNLILIDTQNAVRDPSRPSLLKREDTVYEQVEGEPSNQSPARMSEDHVTYAKVKRARHDGDVLYSQVMRI</sequence>
<dbReference type="SMART" id="SM00409">
    <property type="entry name" value="IG"/>
    <property type="match status" value="1"/>
</dbReference>
<evidence type="ECO:0000256" key="12">
    <source>
        <dbReference type="SAM" id="Phobius"/>
    </source>
</evidence>
<gene>
    <name evidence="15" type="ORF">KC01_LOCUS37029</name>
</gene>
<feature type="chain" id="PRO_5043640464" description="Ig-like domain-containing protein" evidence="13">
    <location>
        <begin position="25"/>
        <end position="241"/>
    </location>
</feature>
<accession>A0AAV2MAU2</accession>
<evidence type="ECO:0000256" key="6">
    <source>
        <dbReference type="ARBA" id="ARBA00023136"/>
    </source>
</evidence>
<reference evidence="15 16" key="1">
    <citation type="submission" date="2024-04" db="EMBL/GenBank/DDBJ databases">
        <authorList>
            <person name="Waldvogel A.-M."/>
            <person name="Schoenle A."/>
        </authorList>
    </citation>
    <scope>NUCLEOTIDE SEQUENCE [LARGE SCALE GENOMIC DNA]</scope>
</reference>
<dbReference type="PROSITE" id="PS50835">
    <property type="entry name" value="IG_LIKE"/>
    <property type="match status" value="1"/>
</dbReference>
<dbReference type="GO" id="GO:0031295">
    <property type="term" value="P:T cell costimulation"/>
    <property type="evidence" value="ECO:0007669"/>
    <property type="project" value="TreeGrafter"/>
</dbReference>
<dbReference type="GO" id="GO:0042102">
    <property type="term" value="P:positive regulation of T cell proliferation"/>
    <property type="evidence" value="ECO:0007669"/>
    <property type="project" value="TreeGrafter"/>
</dbReference>
<keyword evidence="16" id="KW-1185">Reference proteome</keyword>
<dbReference type="PANTHER" id="PTHR25466">
    <property type="entry name" value="T-LYMPHOCYTE ACTIVATION ANTIGEN"/>
    <property type="match status" value="1"/>
</dbReference>
<dbReference type="InterPro" id="IPR007110">
    <property type="entry name" value="Ig-like_dom"/>
</dbReference>
<dbReference type="GO" id="GO:0007166">
    <property type="term" value="P:cell surface receptor signaling pathway"/>
    <property type="evidence" value="ECO:0007669"/>
    <property type="project" value="TreeGrafter"/>
</dbReference>
<organism evidence="15 16">
    <name type="scientific">Knipowitschia caucasica</name>
    <name type="common">Caucasian dwarf goby</name>
    <name type="synonym">Pomatoschistus caucasicus</name>
    <dbReference type="NCBI Taxonomy" id="637954"/>
    <lineage>
        <taxon>Eukaryota</taxon>
        <taxon>Metazoa</taxon>
        <taxon>Chordata</taxon>
        <taxon>Craniata</taxon>
        <taxon>Vertebrata</taxon>
        <taxon>Euteleostomi</taxon>
        <taxon>Actinopterygii</taxon>
        <taxon>Neopterygii</taxon>
        <taxon>Teleostei</taxon>
        <taxon>Neoteleostei</taxon>
        <taxon>Acanthomorphata</taxon>
        <taxon>Gobiaria</taxon>
        <taxon>Gobiiformes</taxon>
        <taxon>Gobioidei</taxon>
        <taxon>Gobiidae</taxon>
        <taxon>Gobiinae</taxon>
        <taxon>Knipowitschia</taxon>
    </lineage>
</organism>
<evidence type="ECO:0000256" key="5">
    <source>
        <dbReference type="ARBA" id="ARBA00022989"/>
    </source>
</evidence>
<feature type="transmembrane region" description="Helical" evidence="12">
    <location>
        <begin position="136"/>
        <end position="163"/>
    </location>
</feature>
<evidence type="ECO:0000256" key="9">
    <source>
        <dbReference type="ARBA" id="ARBA00023180"/>
    </source>
</evidence>
<dbReference type="InterPro" id="IPR051713">
    <property type="entry name" value="T-cell_Activation_Regulation"/>
</dbReference>
<evidence type="ECO:0000256" key="7">
    <source>
        <dbReference type="ARBA" id="ARBA00023157"/>
    </source>
</evidence>
<evidence type="ECO:0000256" key="3">
    <source>
        <dbReference type="ARBA" id="ARBA00022692"/>
    </source>
</evidence>
<dbReference type="Pfam" id="PF07686">
    <property type="entry name" value="V-set"/>
    <property type="match status" value="1"/>
</dbReference>
<evidence type="ECO:0000256" key="13">
    <source>
        <dbReference type="SAM" id="SignalP"/>
    </source>
</evidence>
<keyword evidence="7" id="KW-1015">Disulfide bond</keyword>
<comment type="subcellular location">
    <subcellularLocation>
        <location evidence="1">Cell membrane</location>
        <topology evidence="1">Single-pass type I membrane protein</topology>
    </subcellularLocation>
</comment>
<evidence type="ECO:0000256" key="4">
    <source>
        <dbReference type="ARBA" id="ARBA00022729"/>
    </source>
</evidence>
<dbReference type="SUPFAM" id="SSF48726">
    <property type="entry name" value="Immunoglobulin"/>
    <property type="match status" value="1"/>
</dbReference>
<keyword evidence="9" id="KW-0325">Glycoprotein</keyword>
<dbReference type="GO" id="GO:0006955">
    <property type="term" value="P:immune response"/>
    <property type="evidence" value="ECO:0007669"/>
    <property type="project" value="TreeGrafter"/>
</dbReference>
<evidence type="ECO:0000259" key="14">
    <source>
        <dbReference type="PROSITE" id="PS50835"/>
    </source>
</evidence>
<evidence type="ECO:0000256" key="11">
    <source>
        <dbReference type="SAM" id="MobiDB-lite"/>
    </source>
</evidence>
<evidence type="ECO:0000256" key="8">
    <source>
        <dbReference type="ARBA" id="ARBA00023170"/>
    </source>
</evidence>
<dbReference type="Gene3D" id="2.60.40.10">
    <property type="entry name" value="Immunoglobulins"/>
    <property type="match status" value="1"/>
</dbReference>
<evidence type="ECO:0000256" key="10">
    <source>
        <dbReference type="ARBA" id="ARBA00023319"/>
    </source>
</evidence>
<keyword evidence="8" id="KW-0675">Receptor</keyword>
<keyword evidence="3 12" id="KW-0812">Transmembrane</keyword>
<dbReference type="GO" id="GO:0042130">
    <property type="term" value="P:negative regulation of T cell proliferation"/>
    <property type="evidence" value="ECO:0007669"/>
    <property type="project" value="TreeGrafter"/>
</dbReference>
<dbReference type="GO" id="GO:0071222">
    <property type="term" value="P:cellular response to lipopolysaccharide"/>
    <property type="evidence" value="ECO:0007669"/>
    <property type="project" value="TreeGrafter"/>
</dbReference>
<feature type="domain" description="Ig-like" evidence="14">
    <location>
        <begin position="20"/>
        <end position="129"/>
    </location>
</feature>
<evidence type="ECO:0000256" key="1">
    <source>
        <dbReference type="ARBA" id="ARBA00004251"/>
    </source>
</evidence>
<keyword evidence="10" id="KW-0393">Immunoglobulin domain</keyword>
<feature type="signal peptide" evidence="13">
    <location>
        <begin position="1"/>
        <end position="24"/>
    </location>
</feature>
<proteinExistence type="predicted"/>
<keyword evidence="4 13" id="KW-0732">Signal</keyword>
<dbReference type="InterPro" id="IPR036179">
    <property type="entry name" value="Ig-like_dom_sf"/>
</dbReference>
<dbReference type="EMBL" id="OZ035829">
    <property type="protein sequence ID" value="CAL1610405.1"/>
    <property type="molecule type" value="Genomic_DNA"/>
</dbReference>
<keyword evidence="6 12" id="KW-0472">Membrane</keyword>
<evidence type="ECO:0000256" key="2">
    <source>
        <dbReference type="ARBA" id="ARBA00022475"/>
    </source>
</evidence>
<dbReference type="AlphaFoldDB" id="A0AAV2MAU2"/>
<evidence type="ECO:0000313" key="15">
    <source>
        <dbReference type="EMBL" id="CAL1610405.1"/>
    </source>
</evidence>
<dbReference type="InterPro" id="IPR013783">
    <property type="entry name" value="Ig-like_fold"/>
</dbReference>
<dbReference type="PANTHER" id="PTHR25466:SF14">
    <property type="entry name" value="BUTYROPHILIN SUBFAMILY 2 MEMBER A2-LIKE-RELATED"/>
    <property type="match status" value="1"/>
</dbReference>
<dbReference type="InterPro" id="IPR003599">
    <property type="entry name" value="Ig_sub"/>
</dbReference>
<keyword evidence="2" id="KW-1003">Cell membrane</keyword>